<dbReference type="AlphaFoldDB" id="S8DI80"/>
<reference evidence="1 2" key="1">
    <citation type="journal article" date="2013" name="BMC Genomics">
        <title>The miniature genome of a carnivorous plant Genlisea aurea contains a low number of genes and short non-coding sequences.</title>
        <authorList>
            <person name="Leushkin E.V."/>
            <person name="Sutormin R.A."/>
            <person name="Nabieva E.R."/>
            <person name="Penin A.A."/>
            <person name="Kondrashov A.S."/>
            <person name="Logacheva M.D."/>
        </authorList>
    </citation>
    <scope>NUCLEOTIDE SEQUENCE [LARGE SCALE GENOMIC DNA]</scope>
</reference>
<organism evidence="1 2">
    <name type="scientific">Genlisea aurea</name>
    <dbReference type="NCBI Taxonomy" id="192259"/>
    <lineage>
        <taxon>Eukaryota</taxon>
        <taxon>Viridiplantae</taxon>
        <taxon>Streptophyta</taxon>
        <taxon>Embryophyta</taxon>
        <taxon>Tracheophyta</taxon>
        <taxon>Spermatophyta</taxon>
        <taxon>Magnoliopsida</taxon>
        <taxon>eudicotyledons</taxon>
        <taxon>Gunneridae</taxon>
        <taxon>Pentapetalae</taxon>
        <taxon>asterids</taxon>
        <taxon>lamiids</taxon>
        <taxon>Lamiales</taxon>
        <taxon>Lentibulariaceae</taxon>
        <taxon>Genlisea</taxon>
    </lineage>
</organism>
<gene>
    <name evidence="1" type="ORF">M569_15693</name>
</gene>
<comment type="caution">
    <text evidence="1">The sequence shown here is derived from an EMBL/GenBank/DDBJ whole genome shotgun (WGS) entry which is preliminary data.</text>
</comment>
<sequence>MEDLSAVFTADGDFFDGGGGEDIETILDVACAASYSGSPDVLRREIASSVVSRPAESASAAGREMTFLPLHFVA</sequence>
<dbReference type="Proteomes" id="UP000015453">
    <property type="component" value="Unassembled WGS sequence"/>
</dbReference>
<keyword evidence="2" id="KW-1185">Reference proteome</keyword>
<accession>S8DI80</accession>
<evidence type="ECO:0000313" key="1">
    <source>
        <dbReference type="EMBL" id="EPS59117.1"/>
    </source>
</evidence>
<dbReference type="EMBL" id="AUSU01008625">
    <property type="protein sequence ID" value="EPS59117.1"/>
    <property type="molecule type" value="Genomic_DNA"/>
</dbReference>
<name>S8DI80_9LAMI</name>
<evidence type="ECO:0000313" key="2">
    <source>
        <dbReference type="Proteomes" id="UP000015453"/>
    </source>
</evidence>
<protein>
    <submittedName>
        <fullName evidence="1">Uncharacterized protein</fullName>
    </submittedName>
</protein>
<proteinExistence type="predicted"/>